<dbReference type="GO" id="GO:0018845">
    <property type="term" value="F:2-hydroxychromene-2-carboxylate isomerase activity"/>
    <property type="evidence" value="ECO:0007669"/>
    <property type="project" value="UniProtKB-UniRule"/>
</dbReference>
<dbReference type="GO" id="GO:0004364">
    <property type="term" value="F:glutathione transferase activity"/>
    <property type="evidence" value="ECO:0007669"/>
    <property type="project" value="TreeGrafter"/>
</dbReference>
<dbReference type="OrthoDB" id="5244108at2"/>
<name>A1B215_PARDP</name>
<dbReference type="EnsemblBacteria" id="ABL69559">
    <property type="protein sequence ID" value="ABL69559"/>
    <property type="gene ID" value="Pden_1459"/>
</dbReference>
<organism evidence="4 5">
    <name type="scientific">Paracoccus denitrificans (strain Pd 1222)</name>
    <dbReference type="NCBI Taxonomy" id="318586"/>
    <lineage>
        <taxon>Bacteria</taxon>
        <taxon>Pseudomonadati</taxon>
        <taxon>Pseudomonadota</taxon>
        <taxon>Alphaproteobacteria</taxon>
        <taxon>Rhodobacterales</taxon>
        <taxon>Paracoccaceae</taxon>
        <taxon>Paracoccus</taxon>
    </lineage>
</organism>
<dbReference type="InterPro" id="IPR044087">
    <property type="entry name" value="NahD-like"/>
</dbReference>
<dbReference type="InterPro" id="IPR001853">
    <property type="entry name" value="DSBA-like_thioredoxin_dom"/>
</dbReference>
<dbReference type="EMBL" id="CP000489">
    <property type="protein sequence ID" value="ABL69559.1"/>
    <property type="molecule type" value="Genomic_DNA"/>
</dbReference>
<dbReference type="AlphaFoldDB" id="A1B215"/>
<dbReference type="InterPro" id="IPR036249">
    <property type="entry name" value="Thioredoxin-like_sf"/>
</dbReference>
<dbReference type="EC" id="5.99.1.4" evidence="1"/>
<proteinExistence type="inferred from homology"/>
<dbReference type="PIRSF" id="PIRSF006386">
    <property type="entry name" value="HCCAis_GSTk"/>
    <property type="match status" value="1"/>
</dbReference>
<feature type="active site" description="Nucleophile" evidence="2">
    <location>
        <position position="12"/>
    </location>
</feature>
<evidence type="ECO:0000256" key="1">
    <source>
        <dbReference type="PIRNR" id="PIRNR006386"/>
    </source>
</evidence>
<dbReference type="RefSeq" id="WP_011747777.1">
    <property type="nucleotide sequence ID" value="NC_008686.1"/>
</dbReference>
<evidence type="ECO:0000313" key="4">
    <source>
        <dbReference type="EMBL" id="ABL69559.1"/>
    </source>
</evidence>
<keyword evidence="1" id="KW-0413">Isomerase</keyword>
<dbReference type="Pfam" id="PF01323">
    <property type="entry name" value="DSBA"/>
    <property type="match status" value="1"/>
</dbReference>
<dbReference type="KEGG" id="pde:Pden_1459"/>
<accession>A1B215</accession>
<dbReference type="GO" id="GO:0006749">
    <property type="term" value="P:glutathione metabolic process"/>
    <property type="evidence" value="ECO:0007669"/>
    <property type="project" value="TreeGrafter"/>
</dbReference>
<evidence type="ECO:0000256" key="2">
    <source>
        <dbReference type="PIRSR" id="PIRSR006386-1"/>
    </source>
</evidence>
<dbReference type="HOGENOM" id="CLU_069253_1_3_5"/>
<dbReference type="Gene3D" id="3.40.30.10">
    <property type="entry name" value="Glutaredoxin"/>
    <property type="match status" value="1"/>
</dbReference>
<reference evidence="5" key="1">
    <citation type="submission" date="2006-12" db="EMBL/GenBank/DDBJ databases">
        <title>Complete sequence of chromosome 1 of Paracoccus denitrificans PD1222.</title>
        <authorList>
            <person name="Copeland A."/>
            <person name="Lucas S."/>
            <person name="Lapidus A."/>
            <person name="Barry K."/>
            <person name="Detter J.C."/>
            <person name="Glavina del Rio T."/>
            <person name="Hammon N."/>
            <person name="Israni S."/>
            <person name="Dalin E."/>
            <person name="Tice H."/>
            <person name="Pitluck S."/>
            <person name="Munk A.C."/>
            <person name="Brettin T."/>
            <person name="Bruce D."/>
            <person name="Han C."/>
            <person name="Tapia R."/>
            <person name="Gilna P."/>
            <person name="Schmutz J."/>
            <person name="Larimer F."/>
            <person name="Land M."/>
            <person name="Hauser L."/>
            <person name="Kyrpides N."/>
            <person name="Lykidis A."/>
            <person name="Spiro S."/>
            <person name="Richardson D.J."/>
            <person name="Moir J.W.B."/>
            <person name="Ferguson S.J."/>
            <person name="van Spanning R.J.M."/>
            <person name="Richardson P."/>
        </authorList>
    </citation>
    <scope>NUCLEOTIDE SEQUENCE [LARGE SCALE GENOMIC DNA]</scope>
    <source>
        <strain evidence="5">Pd 1222</strain>
    </source>
</reference>
<keyword evidence="5" id="KW-1185">Reference proteome</keyword>
<dbReference type="GeneID" id="93449836"/>
<comment type="catalytic activity">
    <reaction evidence="1">
        <text>2-hydroxychromene-2-carboxylate = (3E)-4-(2-hydroxyphenyl)-2-oxobut-3-enoate</text>
        <dbReference type="Rhea" id="RHEA:27401"/>
        <dbReference type="ChEBI" id="CHEBI:59350"/>
        <dbReference type="ChEBI" id="CHEBI:59353"/>
        <dbReference type="EC" id="5.99.1.4"/>
    </reaction>
</comment>
<dbReference type="STRING" id="318586.Pden_1459"/>
<dbReference type="GO" id="GO:1901170">
    <property type="term" value="P:naphthalene catabolic process"/>
    <property type="evidence" value="ECO:0007669"/>
    <property type="project" value="InterPro"/>
</dbReference>
<protein>
    <recommendedName>
        <fullName evidence="1">2-hydroxychromene-2-carboxylate isomerase</fullName>
        <ecNumber evidence="1">5.99.1.4</ecNumber>
    </recommendedName>
</protein>
<dbReference type="eggNOG" id="COG3917">
    <property type="taxonomic scope" value="Bacteria"/>
</dbReference>
<dbReference type="InterPro" id="IPR051924">
    <property type="entry name" value="GST_Kappa/NadH"/>
</dbReference>
<dbReference type="PANTHER" id="PTHR42943">
    <property type="entry name" value="GLUTATHIONE S-TRANSFERASE KAPPA"/>
    <property type="match status" value="1"/>
</dbReference>
<dbReference type="CDD" id="cd03022">
    <property type="entry name" value="DsbA_HCCA_Iso"/>
    <property type="match status" value="1"/>
</dbReference>
<sequence length="218" mass="24311">MNPIEFWFDFSSGYAFFAAQEIDALSSRVGRAVLWRPYMLGTAYKVTGARGLSSTPLKRDYARRDWARIAEPRGLSFHLPPEHPRVALAATRAFYWIETQNPDAASGFAKRIFEGYFSEGLDTSSPEAVAAFALEFGCKPEDLLAGIMDPVIKARTTELAEDAVARGVFGSPFFLVDGEPFWGWDRMGMMEDWIGAAGCQPLFSSARLSRTMRRGWPS</sequence>
<dbReference type="GO" id="GO:0004602">
    <property type="term" value="F:glutathione peroxidase activity"/>
    <property type="evidence" value="ECO:0007669"/>
    <property type="project" value="TreeGrafter"/>
</dbReference>
<dbReference type="InterPro" id="IPR014440">
    <property type="entry name" value="HCCAis_GSTk"/>
</dbReference>
<gene>
    <name evidence="4" type="ordered locus">Pden_1459</name>
</gene>
<evidence type="ECO:0000313" key="5">
    <source>
        <dbReference type="Proteomes" id="UP000000361"/>
    </source>
</evidence>
<evidence type="ECO:0000259" key="3">
    <source>
        <dbReference type="Pfam" id="PF01323"/>
    </source>
</evidence>
<dbReference type="Proteomes" id="UP000000361">
    <property type="component" value="Chromosome 1"/>
</dbReference>
<comment type="similarity">
    <text evidence="1">Belongs to the GST superfamily. NadH family.</text>
</comment>
<dbReference type="PANTHER" id="PTHR42943:SF2">
    <property type="entry name" value="GLUTATHIONE S-TRANSFERASE KAPPA 1"/>
    <property type="match status" value="1"/>
</dbReference>
<feature type="domain" description="DSBA-like thioredoxin" evidence="3">
    <location>
        <begin position="4"/>
        <end position="192"/>
    </location>
</feature>
<dbReference type="SUPFAM" id="SSF52833">
    <property type="entry name" value="Thioredoxin-like"/>
    <property type="match status" value="1"/>
</dbReference>